<dbReference type="Gene3D" id="3.50.50.60">
    <property type="entry name" value="FAD/NAD(P)-binding domain"/>
    <property type="match status" value="1"/>
</dbReference>
<dbReference type="InterPro" id="IPR051209">
    <property type="entry name" value="FAD-bind_Monooxygenase_sf"/>
</dbReference>
<sequence length="259" mass="30341">STFLRQTYRAWLYFTRELKGLAFLWPGLMHRIEGGVRRNLAHKVANPQLRQKIMPTTPLGCKRILLSDTWWSTLELPHVTLETDPIHHIEAAHLVTETGARHALDVLVLATGFRYQDNPMARLFKGENDLTLEEFWKKQRSAYLGMMMPSFPNFFLLTGPFTGLGHNSIVFMIECQTRWIQAALAHVTTQRKNEFRVRAQVYEAFAKEMNQRSKKTLWMQGCQSWYLDPAGRNTALWPGFSLSYWWRTRHFNAKDFEYA</sequence>
<evidence type="ECO:0000313" key="1">
    <source>
        <dbReference type="EMBL" id="EQD71356.1"/>
    </source>
</evidence>
<dbReference type="GO" id="GO:0004497">
    <property type="term" value="F:monooxygenase activity"/>
    <property type="evidence" value="ECO:0007669"/>
    <property type="project" value="UniProtKB-KW"/>
</dbReference>
<dbReference type="InterPro" id="IPR036188">
    <property type="entry name" value="FAD/NAD-bd_sf"/>
</dbReference>
<name>T1BEJ3_9ZZZZ</name>
<dbReference type="AlphaFoldDB" id="T1BEJ3"/>
<protein>
    <submittedName>
        <fullName evidence="1">Flavin-containing monooxygenase FMO</fullName>
    </submittedName>
</protein>
<dbReference type="PANTHER" id="PTHR42877:SF4">
    <property type="entry name" value="FAD_NAD(P)-BINDING DOMAIN-CONTAINING PROTEIN-RELATED"/>
    <property type="match status" value="1"/>
</dbReference>
<dbReference type="PANTHER" id="PTHR42877">
    <property type="entry name" value="L-ORNITHINE N(5)-MONOOXYGENASE-RELATED"/>
    <property type="match status" value="1"/>
</dbReference>
<gene>
    <name evidence="1" type="ORF">B1A_05822</name>
</gene>
<feature type="non-terminal residue" evidence="1">
    <location>
        <position position="1"/>
    </location>
</feature>
<reference evidence="1" key="1">
    <citation type="submission" date="2013-08" db="EMBL/GenBank/DDBJ databases">
        <authorList>
            <person name="Mendez C."/>
            <person name="Richter M."/>
            <person name="Ferrer M."/>
            <person name="Sanchez J."/>
        </authorList>
    </citation>
    <scope>NUCLEOTIDE SEQUENCE</scope>
</reference>
<proteinExistence type="predicted"/>
<reference evidence="1" key="2">
    <citation type="journal article" date="2014" name="ISME J.">
        <title>Microbial stratification in low pH oxic and suboxic macroscopic growths along an acid mine drainage.</title>
        <authorList>
            <person name="Mendez-Garcia C."/>
            <person name="Mesa V."/>
            <person name="Sprenger R.R."/>
            <person name="Richter M."/>
            <person name="Diez M.S."/>
            <person name="Solano J."/>
            <person name="Bargiela R."/>
            <person name="Golyshina O.V."/>
            <person name="Manteca A."/>
            <person name="Ramos J.L."/>
            <person name="Gallego J.R."/>
            <person name="Llorente I."/>
            <person name="Martins Dos Santos V.A."/>
            <person name="Jensen O.N."/>
            <person name="Pelaez A.I."/>
            <person name="Sanchez J."/>
            <person name="Ferrer M."/>
        </authorList>
    </citation>
    <scope>NUCLEOTIDE SEQUENCE</scope>
</reference>
<comment type="caution">
    <text evidence="1">The sequence shown here is derived from an EMBL/GenBank/DDBJ whole genome shotgun (WGS) entry which is preliminary data.</text>
</comment>
<keyword evidence="1" id="KW-0560">Oxidoreductase</keyword>
<dbReference type="SUPFAM" id="SSF51905">
    <property type="entry name" value="FAD/NAD(P)-binding domain"/>
    <property type="match status" value="1"/>
</dbReference>
<organism evidence="1">
    <name type="scientific">mine drainage metagenome</name>
    <dbReference type="NCBI Taxonomy" id="410659"/>
    <lineage>
        <taxon>unclassified sequences</taxon>
        <taxon>metagenomes</taxon>
        <taxon>ecological metagenomes</taxon>
    </lineage>
</organism>
<dbReference type="EMBL" id="AUZX01004248">
    <property type="protein sequence ID" value="EQD71356.1"/>
    <property type="molecule type" value="Genomic_DNA"/>
</dbReference>
<accession>T1BEJ3</accession>
<keyword evidence="1" id="KW-0503">Monooxygenase</keyword>